<comment type="cofactor">
    <cofactor evidence="1">
        <name>Mg(2+)</name>
        <dbReference type="ChEBI" id="CHEBI:18420"/>
    </cofactor>
</comment>
<name>A0A7X2IV47_9BURK</name>
<keyword evidence="8" id="KW-0460">Magnesium</keyword>
<evidence type="ECO:0000256" key="3">
    <source>
        <dbReference type="ARBA" id="ARBA00016337"/>
    </source>
</evidence>
<gene>
    <name evidence="11" type="ORF">GJ700_33755</name>
</gene>
<evidence type="ECO:0000256" key="8">
    <source>
        <dbReference type="ARBA" id="ARBA00022842"/>
    </source>
</evidence>
<dbReference type="Gene3D" id="3.10.520.10">
    <property type="entry name" value="ApbE-like domains"/>
    <property type="match status" value="1"/>
</dbReference>
<keyword evidence="4" id="KW-0285">Flavoprotein</keyword>
<dbReference type="SUPFAM" id="SSF143631">
    <property type="entry name" value="ApbE-like"/>
    <property type="match status" value="1"/>
</dbReference>
<keyword evidence="6" id="KW-0479">Metal-binding</keyword>
<evidence type="ECO:0000313" key="12">
    <source>
        <dbReference type="Proteomes" id="UP000446768"/>
    </source>
</evidence>
<comment type="catalytic activity">
    <reaction evidence="10">
        <text>L-threonyl-[protein] + FAD = FMN-L-threonyl-[protein] + AMP + H(+)</text>
        <dbReference type="Rhea" id="RHEA:36847"/>
        <dbReference type="Rhea" id="RHEA-COMP:11060"/>
        <dbReference type="Rhea" id="RHEA-COMP:11061"/>
        <dbReference type="ChEBI" id="CHEBI:15378"/>
        <dbReference type="ChEBI" id="CHEBI:30013"/>
        <dbReference type="ChEBI" id="CHEBI:57692"/>
        <dbReference type="ChEBI" id="CHEBI:74257"/>
        <dbReference type="ChEBI" id="CHEBI:456215"/>
        <dbReference type="EC" id="2.7.1.180"/>
    </reaction>
</comment>
<dbReference type="PANTHER" id="PTHR30040">
    <property type="entry name" value="THIAMINE BIOSYNTHESIS LIPOPROTEIN APBE"/>
    <property type="match status" value="1"/>
</dbReference>
<dbReference type="AlphaFoldDB" id="A0A7X2IV47"/>
<dbReference type="Pfam" id="PF02424">
    <property type="entry name" value="ApbE"/>
    <property type="match status" value="1"/>
</dbReference>
<dbReference type="EC" id="2.7.1.180" evidence="2"/>
<evidence type="ECO:0000256" key="4">
    <source>
        <dbReference type="ARBA" id="ARBA00022630"/>
    </source>
</evidence>
<dbReference type="InterPro" id="IPR024932">
    <property type="entry name" value="ApbE"/>
</dbReference>
<accession>A0A7X2IV47</accession>
<evidence type="ECO:0000256" key="2">
    <source>
        <dbReference type="ARBA" id="ARBA00011955"/>
    </source>
</evidence>
<keyword evidence="5 11" id="KW-0808">Transferase</keyword>
<keyword evidence="12" id="KW-1185">Reference proteome</keyword>
<protein>
    <recommendedName>
        <fullName evidence="3">FAD:protein FMN transferase</fullName>
        <ecNumber evidence="2">2.7.1.180</ecNumber>
    </recommendedName>
    <alternativeName>
        <fullName evidence="9">Flavin transferase</fullName>
    </alternativeName>
</protein>
<evidence type="ECO:0000313" key="11">
    <source>
        <dbReference type="EMBL" id="MRV76690.1"/>
    </source>
</evidence>
<comment type="caution">
    <text evidence="11">The sequence shown here is derived from an EMBL/GenBank/DDBJ whole genome shotgun (WGS) entry which is preliminary data.</text>
</comment>
<evidence type="ECO:0000256" key="6">
    <source>
        <dbReference type="ARBA" id="ARBA00022723"/>
    </source>
</evidence>
<evidence type="ECO:0000256" key="1">
    <source>
        <dbReference type="ARBA" id="ARBA00001946"/>
    </source>
</evidence>
<dbReference type="GO" id="GO:0016740">
    <property type="term" value="F:transferase activity"/>
    <property type="evidence" value="ECO:0007669"/>
    <property type="project" value="UniProtKB-KW"/>
</dbReference>
<organism evidence="11 12">
    <name type="scientific">Pseudoduganella rivuli</name>
    <dbReference type="NCBI Taxonomy" id="2666085"/>
    <lineage>
        <taxon>Bacteria</taxon>
        <taxon>Pseudomonadati</taxon>
        <taxon>Pseudomonadota</taxon>
        <taxon>Betaproteobacteria</taxon>
        <taxon>Burkholderiales</taxon>
        <taxon>Oxalobacteraceae</taxon>
        <taxon>Telluria group</taxon>
        <taxon>Pseudoduganella</taxon>
    </lineage>
</organism>
<sequence>MRGNRSGCFGRSAWPQTRTGLDDDEAGRWMMERQAFLSAAIGVLSGIGREKVAPRTLHRGSARVFGSELSVTVLHADEMRAQVAIAAALCAALGIEQLTTLAGGDSATCQLNRDGVLAQPQPRLLAMLSQACALSQLTGGAFDVTVQPLLRTYAEAMRWGALPERHAIDAARGLVGWRRLAFNREQVRFPLAGMELTLDGLAQGYAADMALSALRRHGIHDAMIDTGSVAAGGDGGLQWMARLPDVHGVSLGAVPLRDRCMATSDCGAPGAGGIVHPVSGDMVDELARVTVLAPLGLLADGLATAFMVMGAKQAHALAARLPGIDVLTVDRRGEVRRSAGFGVTGL</sequence>
<dbReference type="InterPro" id="IPR003374">
    <property type="entry name" value="ApbE-like_sf"/>
</dbReference>
<dbReference type="GO" id="GO:0046872">
    <property type="term" value="F:metal ion binding"/>
    <property type="evidence" value="ECO:0007669"/>
    <property type="project" value="UniProtKB-KW"/>
</dbReference>
<dbReference type="Proteomes" id="UP000446768">
    <property type="component" value="Unassembled WGS sequence"/>
</dbReference>
<evidence type="ECO:0000256" key="9">
    <source>
        <dbReference type="ARBA" id="ARBA00031306"/>
    </source>
</evidence>
<dbReference type="EMBL" id="WKJJ01000039">
    <property type="protein sequence ID" value="MRV76690.1"/>
    <property type="molecule type" value="Genomic_DNA"/>
</dbReference>
<proteinExistence type="predicted"/>
<evidence type="ECO:0000256" key="5">
    <source>
        <dbReference type="ARBA" id="ARBA00022679"/>
    </source>
</evidence>
<keyword evidence="7" id="KW-0274">FAD</keyword>
<reference evidence="11 12" key="1">
    <citation type="submission" date="2019-11" db="EMBL/GenBank/DDBJ databases">
        <title>Novel species isolated from a subtropical stream in China.</title>
        <authorList>
            <person name="Lu H."/>
        </authorList>
    </citation>
    <scope>NUCLEOTIDE SEQUENCE [LARGE SCALE GENOMIC DNA]</scope>
    <source>
        <strain evidence="11 12">FT92W</strain>
    </source>
</reference>
<evidence type="ECO:0000256" key="7">
    <source>
        <dbReference type="ARBA" id="ARBA00022827"/>
    </source>
</evidence>
<evidence type="ECO:0000256" key="10">
    <source>
        <dbReference type="ARBA" id="ARBA00048540"/>
    </source>
</evidence>
<dbReference type="PANTHER" id="PTHR30040:SF2">
    <property type="entry name" value="FAD:PROTEIN FMN TRANSFERASE"/>
    <property type="match status" value="1"/>
</dbReference>